<name>A0A328AVD9_9CAUL</name>
<keyword evidence="4" id="KW-1185">Reference proteome</keyword>
<sequence>MSAESIEPPSAIRPAASPLSHHPSTESLAAYALGDCSPGTALLIVQHIALCPKCAGAVQSMGASAPAAWVAPAGDDWRTLCPGVEISPVRDVSGLGELVVQIRADPGARLPGSMARRMDELVILAGGFTHQGHAASVGDLWAPGLDQQRELVANKEAGFYGLFTTSDEAWDDELNA</sequence>
<organism evidence="3 4">
    <name type="scientific">Phenylobacterium deserti</name>
    <dbReference type="NCBI Taxonomy" id="1914756"/>
    <lineage>
        <taxon>Bacteria</taxon>
        <taxon>Pseudomonadati</taxon>
        <taxon>Pseudomonadota</taxon>
        <taxon>Alphaproteobacteria</taxon>
        <taxon>Caulobacterales</taxon>
        <taxon>Caulobacteraceae</taxon>
        <taxon>Phenylobacterium</taxon>
    </lineage>
</organism>
<accession>A0A328AVD9</accession>
<evidence type="ECO:0000259" key="2">
    <source>
        <dbReference type="Pfam" id="PF13490"/>
    </source>
</evidence>
<comment type="caution">
    <text evidence="3">The sequence shown here is derived from an EMBL/GenBank/DDBJ whole genome shotgun (WGS) entry which is preliminary data.</text>
</comment>
<evidence type="ECO:0000313" key="4">
    <source>
        <dbReference type="Proteomes" id="UP000249725"/>
    </source>
</evidence>
<dbReference type="Pfam" id="PF13490">
    <property type="entry name" value="zf-HC2"/>
    <property type="match status" value="1"/>
</dbReference>
<evidence type="ECO:0000313" key="3">
    <source>
        <dbReference type="EMBL" id="RAK58131.1"/>
    </source>
</evidence>
<dbReference type="OrthoDB" id="2988517at2"/>
<dbReference type="AlphaFoldDB" id="A0A328AVD9"/>
<dbReference type="Proteomes" id="UP000249725">
    <property type="component" value="Unassembled WGS sequence"/>
</dbReference>
<dbReference type="InterPro" id="IPR027383">
    <property type="entry name" value="Znf_put"/>
</dbReference>
<gene>
    <name evidence="3" type="ORF">DJ018_09560</name>
</gene>
<evidence type="ECO:0000256" key="1">
    <source>
        <dbReference type="SAM" id="MobiDB-lite"/>
    </source>
</evidence>
<reference evidence="4" key="1">
    <citation type="submission" date="2018-05" db="EMBL/GenBank/DDBJ databases">
        <authorList>
            <person name="Li X."/>
        </authorList>
    </citation>
    <scope>NUCLEOTIDE SEQUENCE [LARGE SCALE GENOMIC DNA]</scope>
    <source>
        <strain evidence="4">YIM 73061</strain>
    </source>
</reference>
<dbReference type="InterPro" id="IPR041916">
    <property type="entry name" value="Anti_sigma_zinc_sf"/>
</dbReference>
<protein>
    <recommendedName>
        <fullName evidence="2">Putative zinc-finger domain-containing protein</fullName>
    </recommendedName>
</protein>
<dbReference type="Gene3D" id="1.10.10.1320">
    <property type="entry name" value="Anti-sigma factor, zinc-finger domain"/>
    <property type="match status" value="1"/>
</dbReference>
<proteinExistence type="predicted"/>
<feature type="domain" description="Putative zinc-finger" evidence="2">
    <location>
        <begin position="26"/>
        <end position="55"/>
    </location>
</feature>
<dbReference type="EMBL" id="QFYR01000001">
    <property type="protein sequence ID" value="RAK58131.1"/>
    <property type="molecule type" value="Genomic_DNA"/>
</dbReference>
<dbReference type="RefSeq" id="WP_111514581.1">
    <property type="nucleotide sequence ID" value="NZ_QFYR01000001.1"/>
</dbReference>
<feature type="region of interest" description="Disordered" evidence="1">
    <location>
        <begin position="1"/>
        <end position="20"/>
    </location>
</feature>